<evidence type="ECO:0000256" key="5">
    <source>
        <dbReference type="ARBA" id="ARBA00022741"/>
    </source>
</evidence>
<dbReference type="PROSITE" id="PS50929">
    <property type="entry name" value="ABC_TM1F"/>
    <property type="match status" value="1"/>
</dbReference>
<dbReference type="SMART" id="SM00382">
    <property type="entry name" value="AAA"/>
    <property type="match status" value="1"/>
</dbReference>
<dbReference type="GO" id="GO:0015421">
    <property type="term" value="F:ABC-type oligopeptide transporter activity"/>
    <property type="evidence" value="ECO:0007669"/>
    <property type="project" value="TreeGrafter"/>
</dbReference>
<evidence type="ECO:0000259" key="10">
    <source>
        <dbReference type="PROSITE" id="PS50893"/>
    </source>
</evidence>
<evidence type="ECO:0000256" key="2">
    <source>
        <dbReference type="ARBA" id="ARBA00022448"/>
    </source>
</evidence>
<protein>
    <submittedName>
        <fullName evidence="12">Multidrug ABC transporter ATP-binding protein</fullName>
    </submittedName>
</protein>
<evidence type="ECO:0000256" key="3">
    <source>
        <dbReference type="ARBA" id="ARBA00022475"/>
    </source>
</evidence>
<evidence type="ECO:0000256" key="1">
    <source>
        <dbReference type="ARBA" id="ARBA00004651"/>
    </source>
</evidence>
<dbReference type="PANTHER" id="PTHR43394:SF1">
    <property type="entry name" value="ATP-BINDING CASSETTE SUB-FAMILY B MEMBER 10, MITOCHONDRIAL"/>
    <property type="match status" value="1"/>
</dbReference>
<dbReference type="CDD" id="cd18547">
    <property type="entry name" value="ABC_6TM_Tm288_like"/>
    <property type="match status" value="1"/>
</dbReference>
<evidence type="ECO:0000256" key="6">
    <source>
        <dbReference type="ARBA" id="ARBA00022840"/>
    </source>
</evidence>
<keyword evidence="5" id="KW-0547">Nucleotide-binding</keyword>
<keyword evidence="2" id="KW-0813">Transport</keyword>
<keyword evidence="7 9" id="KW-1133">Transmembrane helix</keyword>
<dbReference type="Gene3D" id="3.40.50.300">
    <property type="entry name" value="P-loop containing nucleotide triphosphate hydrolases"/>
    <property type="match status" value="1"/>
</dbReference>
<dbReference type="PROSITE" id="PS00211">
    <property type="entry name" value="ABC_TRANSPORTER_1"/>
    <property type="match status" value="1"/>
</dbReference>
<dbReference type="FunFam" id="3.40.50.300:FF:000287">
    <property type="entry name" value="Multidrug ABC transporter ATP-binding protein"/>
    <property type="match status" value="1"/>
</dbReference>
<dbReference type="Gene3D" id="1.20.1560.10">
    <property type="entry name" value="ABC transporter type 1, transmembrane domain"/>
    <property type="match status" value="1"/>
</dbReference>
<feature type="transmembrane region" description="Helical" evidence="9">
    <location>
        <begin position="187"/>
        <end position="207"/>
    </location>
</feature>
<feature type="domain" description="ABC transmembrane type-1" evidence="11">
    <location>
        <begin position="51"/>
        <end position="354"/>
    </location>
</feature>
<dbReference type="STRING" id="1797994.A2227_01650"/>
<dbReference type="GO" id="GO:0005524">
    <property type="term" value="F:ATP binding"/>
    <property type="evidence" value="ECO:0007669"/>
    <property type="project" value="UniProtKB-KW"/>
</dbReference>
<evidence type="ECO:0000256" key="4">
    <source>
        <dbReference type="ARBA" id="ARBA00022692"/>
    </source>
</evidence>
<dbReference type="PANTHER" id="PTHR43394">
    <property type="entry name" value="ATP-DEPENDENT PERMEASE MDL1, MITOCHONDRIAL"/>
    <property type="match status" value="1"/>
</dbReference>
<proteinExistence type="predicted"/>
<sequence>MTENKNNQKQSKPIMPMRGPGYMIKIEKARNFKDTMKNLIVYLRPFWSPIIVVVIFAIFSTAFIILSPKILGGMTNQIVSDFMDIKAYDNAASPGELSPRPGVNFGVLGHTAMLLIVLYLLSALFGYIQGWLMADVAQKITYDFRKAISKKINRLPLKYFDDKAHGDILSRVINDVDTLSQTLNQSLTQIITAVTALVGILIMMFLINWLMTLVALMILPLSLAAISAIIKRSQKHFRDQQDSLGRINGHIEEMYAGHNIVKVFGGEKRSLNKFRSMNEQLHDSAWQAQFLSGLMMPLMSFFGNLGYVGVSVLGGILALRGRVSIGDIQAFIHYVQQFNQPIVQTANIANILQSTAAAAERVFEFLDEAEETREPEKSTGPSDVRGKVEFKGVVFGYEPEKTVIKGLNAKIDPGKRVAIVGPTGAGKTTLVNLLMRFYEVNGGAILVDGTDIRELKRSRLRRLFGMVLQDAWLFNGTIRDNIAYGNQSATEEEIIAAAEAAHADQFIRTLPGGYDMELNEETDNISQGEKQLLTIARAMLSDPPILILDEATSSVDTRTEVLIQKAMDKLMRNRTSFVIAHRLSTIRNADLILVVNDGNIVEQGRHGELIARQGFYSSLYNSQFGLADR</sequence>
<accession>A0A1F5SM66</accession>
<dbReference type="AlphaFoldDB" id="A0A1F5SM66"/>
<dbReference type="SUPFAM" id="SSF90123">
    <property type="entry name" value="ABC transporter transmembrane region"/>
    <property type="match status" value="1"/>
</dbReference>
<feature type="transmembrane region" description="Helical" evidence="9">
    <location>
        <begin position="213"/>
        <end position="230"/>
    </location>
</feature>
<dbReference type="GO" id="GO:0005886">
    <property type="term" value="C:plasma membrane"/>
    <property type="evidence" value="ECO:0007669"/>
    <property type="project" value="UniProtKB-SubCell"/>
</dbReference>
<keyword evidence="6 12" id="KW-0067">ATP-binding</keyword>
<dbReference type="InterPro" id="IPR003593">
    <property type="entry name" value="AAA+_ATPase"/>
</dbReference>
<keyword evidence="3" id="KW-1003">Cell membrane</keyword>
<dbReference type="CDD" id="cd03254">
    <property type="entry name" value="ABCC_Glucan_exporter_like"/>
    <property type="match status" value="1"/>
</dbReference>
<dbReference type="Pfam" id="PF00664">
    <property type="entry name" value="ABC_membrane"/>
    <property type="match status" value="1"/>
</dbReference>
<feature type="transmembrane region" description="Helical" evidence="9">
    <location>
        <begin position="107"/>
        <end position="128"/>
    </location>
</feature>
<feature type="transmembrane region" description="Helical" evidence="9">
    <location>
        <begin position="298"/>
        <end position="319"/>
    </location>
</feature>
<dbReference type="GO" id="GO:0016887">
    <property type="term" value="F:ATP hydrolysis activity"/>
    <property type="evidence" value="ECO:0007669"/>
    <property type="project" value="InterPro"/>
</dbReference>
<evidence type="ECO:0000256" key="7">
    <source>
        <dbReference type="ARBA" id="ARBA00022989"/>
    </source>
</evidence>
<dbReference type="InterPro" id="IPR003439">
    <property type="entry name" value="ABC_transporter-like_ATP-bd"/>
</dbReference>
<organism evidence="12 13">
    <name type="scientific">Candidatus Falkowbacteria bacterium RIFOXYA2_FULL_47_19</name>
    <dbReference type="NCBI Taxonomy" id="1797994"/>
    <lineage>
        <taxon>Bacteria</taxon>
        <taxon>Candidatus Falkowiibacteriota</taxon>
    </lineage>
</organism>
<dbReference type="Pfam" id="PF00005">
    <property type="entry name" value="ABC_tran"/>
    <property type="match status" value="1"/>
</dbReference>
<evidence type="ECO:0000256" key="9">
    <source>
        <dbReference type="SAM" id="Phobius"/>
    </source>
</evidence>
<dbReference type="EMBL" id="MFGB01000007">
    <property type="protein sequence ID" value="OGF27533.1"/>
    <property type="molecule type" value="Genomic_DNA"/>
</dbReference>
<reference evidence="12 13" key="1">
    <citation type="journal article" date="2016" name="Nat. Commun.">
        <title>Thousands of microbial genomes shed light on interconnected biogeochemical processes in an aquifer system.</title>
        <authorList>
            <person name="Anantharaman K."/>
            <person name="Brown C.T."/>
            <person name="Hug L.A."/>
            <person name="Sharon I."/>
            <person name="Castelle C.J."/>
            <person name="Probst A.J."/>
            <person name="Thomas B.C."/>
            <person name="Singh A."/>
            <person name="Wilkins M.J."/>
            <person name="Karaoz U."/>
            <person name="Brodie E.L."/>
            <person name="Williams K.H."/>
            <person name="Hubbard S.S."/>
            <person name="Banfield J.F."/>
        </authorList>
    </citation>
    <scope>NUCLEOTIDE SEQUENCE [LARGE SCALE GENOMIC DNA]</scope>
</reference>
<dbReference type="PROSITE" id="PS50893">
    <property type="entry name" value="ABC_TRANSPORTER_2"/>
    <property type="match status" value="1"/>
</dbReference>
<evidence type="ECO:0000313" key="12">
    <source>
        <dbReference type="EMBL" id="OGF27533.1"/>
    </source>
</evidence>
<gene>
    <name evidence="12" type="ORF">A2227_01650</name>
</gene>
<dbReference type="InterPro" id="IPR036640">
    <property type="entry name" value="ABC1_TM_sf"/>
</dbReference>
<comment type="caution">
    <text evidence="12">The sequence shown here is derived from an EMBL/GenBank/DDBJ whole genome shotgun (WGS) entry which is preliminary data.</text>
</comment>
<keyword evidence="8 9" id="KW-0472">Membrane</keyword>
<keyword evidence="4 9" id="KW-0812">Transmembrane</keyword>
<feature type="transmembrane region" description="Helical" evidence="9">
    <location>
        <begin position="46"/>
        <end position="66"/>
    </location>
</feature>
<dbReference type="SUPFAM" id="SSF52540">
    <property type="entry name" value="P-loop containing nucleoside triphosphate hydrolases"/>
    <property type="match status" value="1"/>
</dbReference>
<dbReference type="InterPro" id="IPR017871">
    <property type="entry name" value="ABC_transporter-like_CS"/>
</dbReference>
<evidence type="ECO:0000256" key="8">
    <source>
        <dbReference type="ARBA" id="ARBA00023136"/>
    </source>
</evidence>
<dbReference type="InterPro" id="IPR039421">
    <property type="entry name" value="Type_1_exporter"/>
</dbReference>
<dbReference type="Proteomes" id="UP000178367">
    <property type="component" value="Unassembled WGS sequence"/>
</dbReference>
<dbReference type="InterPro" id="IPR027417">
    <property type="entry name" value="P-loop_NTPase"/>
</dbReference>
<feature type="domain" description="ABC transporter" evidence="10">
    <location>
        <begin position="388"/>
        <end position="622"/>
    </location>
</feature>
<dbReference type="InterPro" id="IPR011527">
    <property type="entry name" value="ABC1_TM_dom"/>
</dbReference>
<evidence type="ECO:0000259" key="11">
    <source>
        <dbReference type="PROSITE" id="PS50929"/>
    </source>
</evidence>
<comment type="subcellular location">
    <subcellularLocation>
        <location evidence="1">Cell membrane</location>
        <topology evidence="1">Multi-pass membrane protein</topology>
    </subcellularLocation>
</comment>
<dbReference type="FunFam" id="1.20.1560.10:FF:000011">
    <property type="entry name" value="Multidrug ABC transporter ATP-binding protein"/>
    <property type="match status" value="1"/>
</dbReference>
<evidence type="ECO:0000313" key="13">
    <source>
        <dbReference type="Proteomes" id="UP000178367"/>
    </source>
</evidence>
<name>A0A1F5SM66_9BACT</name>